<evidence type="ECO:0000313" key="4">
    <source>
        <dbReference type="Proteomes" id="UP000799428"/>
    </source>
</evidence>
<feature type="compositionally biased region" description="Polar residues" evidence="1">
    <location>
        <begin position="398"/>
        <end position="414"/>
    </location>
</feature>
<feature type="compositionally biased region" description="Polar residues" evidence="1">
    <location>
        <begin position="135"/>
        <end position="153"/>
    </location>
</feature>
<dbReference type="Proteomes" id="UP000799428">
    <property type="component" value="Unassembled WGS sequence"/>
</dbReference>
<dbReference type="Gene3D" id="3.30.160.60">
    <property type="entry name" value="Classic Zinc Finger"/>
    <property type="match status" value="1"/>
</dbReference>
<dbReference type="InterPro" id="IPR013087">
    <property type="entry name" value="Znf_C2H2_type"/>
</dbReference>
<feature type="compositionally biased region" description="Polar residues" evidence="1">
    <location>
        <begin position="462"/>
        <end position="471"/>
    </location>
</feature>
<feature type="region of interest" description="Disordered" evidence="1">
    <location>
        <begin position="457"/>
        <end position="497"/>
    </location>
</feature>
<accession>A0A6G1JW89</accession>
<feature type="compositionally biased region" description="Low complexity" evidence="1">
    <location>
        <begin position="86"/>
        <end position="103"/>
    </location>
</feature>
<dbReference type="OrthoDB" id="654211at2759"/>
<name>A0A6G1JW89_9PLEO</name>
<sequence>MEGQFKGGYLPSMFEDEHENAHGTAFEADQAAAYFLAHSTQNTPHENQGSMNQNCQEYPVHFPDNWPPMTSPYQNSLSHQNRLPPSARSSQSSGSNFRSSNNSTLSQWHVRDSFGSTNTTWSHYSDSSREYNISQAERSLSAHSSLSYPQTSESLEEPPPDMKPKRVSQRQTVTEKEPFSTCVSKVKRPRRSTKEPKYWCTSCGEGFGEKYDWKRHEETFQERAEMYKCDNCDKYYFLDKDFVHHHQKGHKCKTCAENKHVDIARRSRIPRTGWGCGFCLHFDSHWAERCKHIALHFEQGNTMANWYHAKVIGSLLQRPELRTEWRRLLDQKKEENPRFGWNQTDTGRAEGYPDSGRSPQLQDRLEFFDPGRGEGLNASELVQLAYDKGHRRQHKTSKSLPHNNPNTNPGPLQSISESNVRVQRNLPPGSGARNHMTISAKVNVNTHALRHSRSVASFIAPSASNTGNPDSPTRDKELPTVPLESPPPVPPKDYRTHSMASSHIPDWMMKFESWDRITNSIPEDDILPDHTVPMDICQMDFNNFNDFDPGYIHH</sequence>
<protein>
    <recommendedName>
        <fullName evidence="2">C2H2-type domain-containing protein</fullName>
    </recommendedName>
</protein>
<dbReference type="PROSITE" id="PS00028">
    <property type="entry name" value="ZINC_FINGER_C2H2_1"/>
    <property type="match status" value="1"/>
</dbReference>
<feature type="region of interest" description="Disordered" evidence="1">
    <location>
        <begin position="42"/>
        <end position="104"/>
    </location>
</feature>
<organism evidence="3 4">
    <name type="scientific">Pleomassaria siparia CBS 279.74</name>
    <dbReference type="NCBI Taxonomy" id="1314801"/>
    <lineage>
        <taxon>Eukaryota</taxon>
        <taxon>Fungi</taxon>
        <taxon>Dikarya</taxon>
        <taxon>Ascomycota</taxon>
        <taxon>Pezizomycotina</taxon>
        <taxon>Dothideomycetes</taxon>
        <taxon>Pleosporomycetidae</taxon>
        <taxon>Pleosporales</taxon>
        <taxon>Pleomassariaceae</taxon>
        <taxon>Pleomassaria</taxon>
    </lineage>
</organism>
<dbReference type="EMBL" id="MU005781">
    <property type="protein sequence ID" value="KAF2704876.1"/>
    <property type="molecule type" value="Genomic_DNA"/>
</dbReference>
<feature type="compositionally biased region" description="Polar residues" evidence="1">
    <location>
        <begin position="71"/>
        <end position="83"/>
    </location>
</feature>
<evidence type="ECO:0000259" key="2">
    <source>
        <dbReference type="PROSITE" id="PS00028"/>
    </source>
</evidence>
<dbReference type="SUPFAM" id="SSF57667">
    <property type="entry name" value="beta-beta-alpha zinc fingers"/>
    <property type="match status" value="1"/>
</dbReference>
<feature type="compositionally biased region" description="Basic and acidic residues" evidence="1">
    <location>
        <begin position="363"/>
        <end position="372"/>
    </location>
</feature>
<evidence type="ECO:0000256" key="1">
    <source>
        <dbReference type="SAM" id="MobiDB-lite"/>
    </source>
</evidence>
<proteinExistence type="predicted"/>
<feature type="compositionally biased region" description="Polar residues" evidence="1">
    <location>
        <begin position="42"/>
        <end position="56"/>
    </location>
</feature>
<keyword evidence="4" id="KW-1185">Reference proteome</keyword>
<evidence type="ECO:0000313" key="3">
    <source>
        <dbReference type="EMBL" id="KAF2704876.1"/>
    </source>
</evidence>
<feature type="region of interest" description="Disordered" evidence="1">
    <location>
        <begin position="135"/>
        <end position="186"/>
    </location>
</feature>
<feature type="region of interest" description="Disordered" evidence="1">
    <location>
        <begin position="336"/>
        <end position="372"/>
    </location>
</feature>
<dbReference type="AlphaFoldDB" id="A0A6G1JW89"/>
<feature type="domain" description="C2H2-type" evidence="2">
    <location>
        <begin position="229"/>
        <end position="250"/>
    </location>
</feature>
<feature type="region of interest" description="Disordered" evidence="1">
    <location>
        <begin position="388"/>
        <end position="414"/>
    </location>
</feature>
<reference evidence="3" key="1">
    <citation type="journal article" date="2020" name="Stud. Mycol.">
        <title>101 Dothideomycetes genomes: a test case for predicting lifestyles and emergence of pathogens.</title>
        <authorList>
            <person name="Haridas S."/>
            <person name="Albert R."/>
            <person name="Binder M."/>
            <person name="Bloem J."/>
            <person name="Labutti K."/>
            <person name="Salamov A."/>
            <person name="Andreopoulos B."/>
            <person name="Baker S."/>
            <person name="Barry K."/>
            <person name="Bills G."/>
            <person name="Bluhm B."/>
            <person name="Cannon C."/>
            <person name="Castanera R."/>
            <person name="Culley D."/>
            <person name="Daum C."/>
            <person name="Ezra D."/>
            <person name="Gonzalez J."/>
            <person name="Henrissat B."/>
            <person name="Kuo A."/>
            <person name="Liang C."/>
            <person name="Lipzen A."/>
            <person name="Lutzoni F."/>
            <person name="Magnuson J."/>
            <person name="Mondo S."/>
            <person name="Nolan M."/>
            <person name="Ohm R."/>
            <person name="Pangilinan J."/>
            <person name="Park H.-J."/>
            <person name="Ramirez L."/>
            <person name="Alfaro M."/>
            <person name="Sun H."/>
            <person name="Tritt A."/>
            <person name="Yoshinaga Y."/>
            <person name="Zwiers L.-H."/>
            <person name="Turgeon B."/>
            <person name="Goodwin S."/>
            <person name="Spatafora J."/>
            <person name="Crous P."/>
            <person name="Grigoriev I."/>
        </authorList>
    </citation>
    <scope>NUCLEOTIDE SEQUENCE</scope>
    <source>
        <strain evidence="3">CBS 279.74</strain>
    </source>
</reference>
<gene>
    <name evidence="3" type="ORF">K504DRAFT_506837</name>
</gene>
<dbReference type="InterPro" id="IPR036236">
    <property type="entry name" value="Znf_C2H2_sf"/>
</dbReference>